<dbReference type="Gene3D" id="2.60.120.180">
    <property type="match status" value="1"/>
</dbReference>
<dbReference type="Proteomes" id="UP000440732">
    <property type="component" value="Unassembled WGS sequence"/>
</dbReference>
<evidence type="ECO:0000313" key="3">
    <source>
        <dbReference type="EMBL" id="KAE8980997.1"/>
    </source>
</evidence>
<dbReference type="EMBL" id="QXGC01002188">
    <property type="protein sequence ID" value="KAE9189538.1"/>
    <property type="molecule type" value="Genomic_DNA"/>
</dbReference>
<dbReference type="Proteomes" id="UP000488956">
    <property type="component" value="Unassembled WGS sequence"/>
</dbReference>
<dbReference type="EMBL" id="QXFX01002215">
    <property type="protein sequence ID" value="KAE9079402.1"/>
    <property type="molecule type" value="Genomic_DNA"/>
</dbReference>
<dbReference type="Proteomes" id="UP000460718">
    <property type="component" value="Unassembled WGS sequence"/>
</dbReference>
<dbReference type="Proteomes" id="UP000441208">
    <property type="component" value="Unassembled WGS sequence"/>
</dbReference>
<dbReference type="EMBL" id="QXGA01003431">
    <property type="protein sequence ID" value="KAE9083359.1"/>
    <property type="molecule type" value="Genomic_DNA"/>
</dbReference>
<dbReference type="EMBL" id="QXFY01002364">
    <property type="protein sequence ID" value="KAE9298623.1"/>
    <property type="molecule type" value="Genomic_DNA"/>
</dbReference>
<proteinExistence type="inferred from homology"/>
<dbReference type="EMBL" id="QXGD01003315">
    <property type="protein sequence ID" value="KAE9178730.1"/>
    <property type="molecule type" value="Genomic_DNA"/>
</dbReference>
<dbReference type="SUPFAM" id="SSF49899">
    <property type="entry name" value="Concanavalin A-like lectins/glucanases"/>
    <property type="match status" value="1"/>
</dbReference>
<dbReference type="InterPro" id="IPR002594">
    <property type="entry name" value="GH12"/>
</dbReference>
<protein>
    <submittedName>
        <fullName evidence="6">Uncharacterized protein</fullName>
    </submittedName>
</protein>
<dbReference type="PANTHER" id="PTHR34002:SF9">
    <property type="entry name" value="XYLOGLUCAN-SPECIFIC ENDO-BETA-1,4-GLUCANASE A"/>
    <property type="match status" value="1"/>
</dbReference>
<evidence type="ECO:0000313" key="16">
    <source>
        <dbReference type="Proteomes" id="UP000440732"/>
    </source>
</evidence>
<dbReference type="InterPro" id="IPR013320">
    <property type="entry name" value="ConA-like_dom_sf"/>
</dbReference>
<evidence type="ECO:0000256" key="1">
    <source>
        <dbReference type="ARBA" id="ARBA00005519"/>
    </source>
</evidence>
<name>A0A6A3QU51_9STRA</name>
<dbReference type="Proteomes" id="UP000433483">
    <property type="component" value="Unassembled WGS sequence"/>
</dbReference>
<evidence type="ECO:0000313" key="15">
    <source>
        <dbReference type="Proteomes" id="UP000440367"/>
    </source>
</evidence>
<dbReference type="EMBL" id="QXGF01003299">
    <property type="protein sequence ID" value="KAE8921899.1"/>
    <property type="molecule type" value="Genomic_DNA"/>
</dbReference>
<evidence type="ECO:0000313" key="17">
    <source>
        <dbReference type="Proteomes" id="UP000441208"/>
    </source>
</evidence>
<dbReference type="PANTHER" id="PTHR34002">
    <property type="entry name" value="BLR1656 PROTEIN"/>
    <property type="match status" value="1"/>
</dbReference>
<sequence length="104" mass="11438">MWRTTYLFTNSTPDGDFEFEIVGWLAAIGTAWHLASEGKNIKNITVSGVDYMQNHGTMMVPTFSYVATQLMDNLSGGLSEFIGALPQDAATDSTQYLTKVQYGT</sequence>
<dbReference type="Proteomes" id="UP000437068">
    <property type="component" value="Unassembled WGS sequence"/>
</dbReference>
<reference evidence="12 13" key="1">
    <citation type="submission" date="2018-08" db="EMBL/GenBank/DDBJ databases">
        <title>Genomic investigation of the strawberry pathogen Phytophthora fragariae indicates pathogenicity is determined by transcriptional variation in three key races.</title>
        <authorList>
            <person name="Adams T.M."/>
            <person name="Armitage A.D."/>
            <person name="Sobczyk M.K."/>
            <person name="Bates H.J."/>
            <person name="Dunwell J.M."/>
            <person name="Nellist C.F."/>
            <person name="Harrison R.J."/>
        </authorList>
    </citation>
    <scope>NUCLEOTIDE SEQUENCE [LARGE SCALE GENOMIC DNA]</scope>
    <source>
        <strain evidence="10 14">A4</strain>
        <strain evidence="8 15">BC-1</strain>
        <strain evidence="9 19">BC-23</strain>
        <strain evidence="7 13">NOV-27</strain>
        <strain evidence="6 16">NOV-5</strain>
        <strain evidence="4 17">NOV-71</strain>
        <strain evidence="11 20">NOV-77</strain>
        <strain evidence="2 12">NOV-9</strain>
        <strain evidence="5 21">ONT-3</strain>
        <strain evidence="3 18">SCRP245</strain>
    </source>
</reference>
<dbReference type="EMBL" id="QXGB01003451">
    <property type="protein sequence ID" value="KAE9170707.1"/>
    <property type="molecule type" value="Genomic_DNA"/>
</dbReference>
<dbReference type="GO" id="GO:0000272">
    <property type="term" value="P:polysaccharide catabolic process"/>
    <property type="evidence" value="ECO:0007669"/>
    <property type="project" value="InterPro"/>
</dbReference>
<organism evidence="6 16">
    <name type="scientific">Phytophthora fragariae</name>
    <dbReference type="NCBI Taxonomy" id="53985"/>
    <lineage>
        <taxon>Eukaryota</taxon>
        <taxon>Sar</taxon>
        <taxon>Stramenopiles</taxon>
        <taxon>Oomycota</taxon>
        <taxon>Peronosporomycetes</taxon>
        <taxon>Peronosporales</taxon>
        <taxon>Peronosporaceae</taxon>
        <taxon>Phytophthora</taxon>
    </lineage>
</organism>
<dbReference type="EMBL" id="QXFW01002196">
    <property type="protein sequence ID" value="KAE8980997.1"/>
    <property type="molecule type" value="Genomic_DNA"/>
</dbReference>
<dbReference type="Proteomes" id="UP000486351">
    <property type="component" value="Unassembled WGS sequence"/>
</dbReference>
<evidence type="ECO:0000313" key="21">
    <source>
        <dbReference type="Proteomes" id="UP000488956"/>
    </source>
</evidence>
<evidence type="ECO:0000313" key="13">
    <source>
        <dbReference type="Proteomes" id="UP000433483"/>
    </source>
</evidence>
<evidence type="ECO:0000313" key="8">
    <source>
        <dbReference type="EMBL" id="KAE9178730.1"/>
    </source>
</evidence>
<evidence type="ECO:0000313" key="19">
    <source>
        <dbReference type="Proteomes" id="UP000476176"/>
    </source>
</evidence>
<evidence type="ECO:0000313" key="4">
    <source>
        <dbReference type="EMBL" id="KAE9069188.1"/>
    </source>
</evidence>
<comment type="caution">
    <text evidence="6">The sequence shown here is derived from an EMBL/GenBank/DDBJ whole genome shotgun (WGS) entry which is preliminary data.</text>
</comment>
<accession>A0A6A3QU51</accession>
<evidence type="ECO:0000313" key="14">
    <source>
        <dbReference type="Proteomes" id="UP000437068"/>
    </source>
</evidence>
<comment type="similarity">
    <text evidence="1">Belongs to the glycosyl hydrolase 12 (cellulase H) family.</text>
</comment>
<evidence type="ECO:0000313" key="12">
    <source>
        <dbReference type="Proteomes" id="UP000429523"/>
    </source>
</evidence>
<dbReference type="Proteomes" id="UP000440367">
    <property type="component" value="Unassembled WGS sequence"/>
</dbReference>
<dbReference type="Proteomes" id="UP000476176">
    <property type="component" value="Unassembled WGS sequence"/>
</dbReference>
<evidence type="ECO:0000313" key="2">
    <source>
        <dbReference type="EMBL" id="KAE8921899.1"/>
    </source>
</evidence>
<evidence type="ECO:0000313" key="6">
    <source>
        <dbReference type="EMBL" id="KAE9083359.1"/>
    </source>
</evidence>
<dbReference type="InterPro" id="IPR013319">
    <property type="entry name" value="GH11/12"/>
</dbReference>
<evidence type="ECO:0000313" key="9">
    <source>
        <dbReference type="EMBL" id="KAE9189538.1"/>
    </source>
</evidence>
<evidence type="ECO:0000313" key="18">
    <source>
        <dbReference type="Proteomes" id="UP000460718"/>
    </source>
</evidence>
<evidence type="ECO:0000313" key="10">
    <source>
        <dbReference type="EMBL" id="KAE9274937.1"/>
    </source>
</evidence>
<dbReference type="Proteomes" id="UP000429523">
    <property type="component" value="Unassembled WGS sequence"/>
</dbReference>
<dbReference type="GO" id="GO:0008810">
    <property type="term" value="F:cellulase activity"/>
    <property type="evidence" value="ECO:0007669"/>
    <property type="project" value="InterPro"/>
</dbReference>
<keyword evidence="13" id="KW-1185">Reference proteome</keyword>
<evidence type="ECO:0000313" key="11">
    <source>
        <dbReference type="EMBL" id="KAE9298623.1"/>
    </source>
</evidence>
<evidence type="ECO:0000313" key="5">
    <source>
        <dbReference type="EMBL" id="KAE9079402.1"/>
    </source>
</evidence>
<evidence type="ECO:0000313" key="7">
    <source>
        <dbReference type="EMBL" id="KAE9170707.1"/>
    </source>
</evidence>
<evidence type="ECO:0000313" key="20">
    <source>
        <dbReference type="Proteomes" id="UP000486351"/>
    </source>
</evidence>
<dbReference type="OrthoDB" id="10488689at2759"/>
<gene>
    <name evidence="10" type="ORF">PF001_g26825</name>
    <name evidence="8" type="ORF">PF002_g28000</name>
    <name evidence="9" type="ORF">PF004_g22186</name>
    <name evidence="7" type="ORF">PF005_g27455</name>
    <name evidence="6" type="ORF">PF006_g26704</name>
    <name evidence="4" type="ORF">PF007_g27413</name>
    <name evidence="11" type="ORF">PF008_g23458</name>
    <name evidence="2" type="ORF">PF009_g27827</name>
    <name evidence="5" type="ORF">PF010_g22768</name>
    <name evidence="3" type="ORF">PF011_g22209</name>
</gene>
<dbReference type="EMBL" id="QXFZ01003419">
    <property type="protein sequence ID" value="KAE9069188.1"/>
    <property type="molecule type" value="Genomic_DNA"/>
</dbReference>
<dbReference type="EMBL" id="QXGE01003467">
    <property type="protein sequence ID" value="KAE9274937.1"/>
    <property type="molecule type" value="Genomic_DNA"/>
</dbReference>
<dbReference type="AlphaFoldDB" id="A0A6A3QU51"/>